<dbReference type="STRING" id="50429.A0A2B4R365"/>
<dbReference type="PANTHER" id="PTHR47526:SF4">
    <property type="entry name" value="SWIM-TYPE DOMAIN-CONTAINING PROTEIN"/>
    <property type="match status" value="1"/>
</dbReference>
<dbReference type="InterPro" id="IPR019080">
    <property type="entry name" value="YqaJ_viral_recombinase"/>
</dbReference>
<dbReference type="PANTHER" id="PTHR47526">
    <property type="entry name" value="ATP-DEPENDENT DNA HELICASE"/>
    <property type="match status" value="1"/>
</dbReference>
<gene>
    <name evidence="2" type="ORF">AWC38_SpisGene24040</name>
</gene>
<comment type="caution">
    <text evidence="2">The sequence shown here is derived from an EMBL/GenBank/DDBJ whole genome shotgun (WGS) entry which is preliminary data.</text>
</comment>
<dbReference type="CDD" id="cd22343">
    <property type="entry name" value="PDDEXK_lambda_exonuclease-like"/>
    <property type="match status" value="1"/>
</dbReference>
<evidence type="ECO:0000259" key="1">
    <source>
        <dbReference type="Pfam" id="PF09588"/>
    </source>
</evidence>
<evidence type="ECO:0000313" key="2">
    <source>
        <dbReference type="EMBL" id="PFX12061.1"/>
    </source>
</evidence>
<dbReference type="AlphaFoldDB" id="A0A2B4R365"/>
<dbReference type="InterPro" id="IPR011604">
    <property type="entry name" value="PDDEXK-like_dom_sf"/>
</dbReference>
<name>A0A2B4R365_STYPI</name>
<accession>A0A2B4R365</accession>
<dbReference type="GO" id="GO:0006281">
    <property type="term" value="P:DNA repair"/>
    <property type="evidence" value="ECO:0007669"/>
    <property type="project" value="UniProtKB-ARBA"/>
</dbReference>
<dbReference type="Pfam" id="PF09588">
    <property type="entry name" value="YqaJ"/>
    <property type="match status" value="1"/>
</dbReference>
<dbReference type="Proteomes" id="UP000225706">
    <property type="component" value="Unassembled WGS sequence"/>
</dbReference>
<dbReference type="InterPro" id="IPR011335">
    <property type="entry name" value="Restrct_endonuc-II-like"/>
</dbReference>
<sequence>MDLEGLVEKSKEIFNSLKVTEEQSVQIEETTRQQSKSKLWFEMRCGRITASKSPQACHTNPDTLSVSLINVICYGSHFSSDATKWDCDHEKQALKEYEQVMQSKHENFHIKEYGLVVSPQYPHLGASPDSMSLCTCCGQGVLEVKCPSSIKSSKIPDAIHGNRDFYVEET</sequence>
<evidence type="ECO:0000313" key="3">
    <source>
        <dbReference type="Proteomes" id="UP000225706"/>
    </source>
</evidence>
<reference evidence="3" key="1">
    <citation type="journal article" date="2017" name="bioRxiv">
        <title>Comparative analysis of the genomes of Stylophora pistillata and Acropora digitifera provides evidence for extensive differences between species of corals.</title>
        <authorList>
            <person name="Voolstra C.R."/>
            <person name="Li Y."/>
            <person name="Liew Y.J."/>
            <person name="Baumgarten S."/>
            <person name="Zoccola D."/>
            <person name="Flot J.-F."/>
            <person name="Tambutte S."/>
            <person name="Allemand D."/>
            <person name="Aranda M."/>
        </authorList>
    </citation>
    <scope>NUCLEOTIDE SEQUENCE [LARGE SCALE GENOMIC DNA]</scope>
</reference>
<feature type="domain" description="YqaJ viral recombinase" evidence="1">
    <location>
        <begin position="40"/>
        <end position="150"/>
    </location>
</feature>
<dbReference type="OrthoDB" id="7753208at2759"/>
<dbReference type="SUPFAM" id="SSF52980">
    <property type="entry name" value="Restriction endonuclease-like"/>
    <property type="match status" value="1"/>
</dbReference>
<protein>
    <recommendedName>
        <fullName evidence="1">YqaJ viral recombinase domain-containing protein</fullName>
    </recommendedName>
</protein>
<dbReference type="EMBL" id="LSMT01001619">
    <property type="protein sequence ID" value="PFX12061.1"/>
    <property type="molecule type" value="Genomic_DNA"/>
</dbReference>
<organism evidence="2 3">
    <name type="scientific">Stylophora pistillata</name>
    <name type="common">Smooth cauliflower coral</name>
    <dbReference type="NCBI Taxonomy" id="50429"/>
    <lineage>
        <taxon>Eukaryota</taxon>
        <taxon>Metazoa</taxon>
        <taxon>Cnidaria</taxon>
        <taxon>Anthozoa</taxon>
        <taxon>Hexacorallia</taxon>
        <taxon>Scleractinia</taxon>
        <taxon>Astrocoeniina</taxon>
        <taxon>Pocilloporidae</taxon>
        <taxon>Stylophora</taxon>
    </lineage>
</organism>
<proteinExistence type="predicted"/>
<keyword evidence="3" id="KW-1185">Reference proteome</keyword>
<dbReference type="Gene3D" id="3.90.320.10">
    <property type="match status" value="1"/>
</dbReference>